<dbReference type="Proteomes" id="UP001054857">
    <property type="component" value="Unassembled WGS sequence"/>
</dbReference>
<name>A0AAD3DZ66_9CHLO</name>
<comment type="caution">
    <text evidence="1">The sequence shown here is derived from an EMBL/GenBank/DDBJ whole genome shotgun (WGS) entry which is preliminary data.</text>
</comment>
<proteinExistence type="predicted"/>
<accession>A0AAD3DZ66</accession>
<sequence length="164" mass="18327">RSRRKPTGPWRAALAAALAAALPRLAPWQVARAAVALAKMRLAAPFTLVVGLLQSLHSRLHLASPADVAALVWALRFVSLPYTQLLVRIHKRRLRDLAAATQPHLGRLPAGQLVQLVEGFAGLGLLPGEEWMRLHREACLRQRARFSETNRRKIRQAYAKMWTL</sequence>
<evidence type="ECO:0000313" key="1">
    <source>
        <dbReference type="EMBL" id="GFR49922.1"/>
    </source>
</evidence>
<protein>
    <submittedName>
        <fullName evidence="1">Uncharacterized protein</fullName>
    </submittedName>
</protein>
<reference evidence="1 2" key="1">
    <citation type="journal article" date="2021" name="Sci. Rep.">
        <title>Genome sequencing of the multicellular alga Astrephomene provides insights into convergent evolution of germ-soma differentiation.</title>
        <authorList>
            <person name="Yamashita S."/>
            <person name="Yamamoto K."/>
            <person name="Matsuzaki R."/>
            <person name="Suzuki S."/>
            <person name="Yamaguchi H."/>
            <person name="Hirooka S."/>
            <person name="Minakuchi Y."/>
            <person name="Miyagishima S."/>
            <person name="Kawachi M."/>
            <person name="Toyoda A."/>
            <person name="Nozaki H."/>
        </authorList>
    </citation>
    <scope>NUCLEOTIDE SEQUENCE [LARGE SCALE GENOMIC DNA]</scope>
    <source>
        <strain evidence="1 2">NIES-4017</strain>
    </source>
</reference>
<gene>
    <name evidence="1" type="ORF">Agub_g11942</name>
</gene>
<organism evidence="1 2">
    <name type="scientific">Astrephomene gubernaculifera</name>
    <dbReference type="NCBI Taxonomy" id="47775"/>
    <lineage>
        <taxon>Eukaryota</taxon>
        <taxon>Viridiplantae</taxon>
        <taxon>Chlorophyta</taxon>
        <taxon>core chlorophytes</taxon>
        <taxon>Chlorophyceae</taxon>
        <taxon>CS clade</taxon>
        <taxon>Chlamydomonadales</taxon>
        <taxon>Astrephomenaceae</taxon>
        <taxon>Astrephomene</taxon>
    </lineage>
</organism>
<evidence type="ECO:0000313" key="2">
    <source>
        <dbReference type="Proteomes" id="UP001054857"/>
    </source>
</evidence>
<feature type="non-terminal residue" evidence="1">
    <location>
        <position position="164"/>
    </location>
</feature>
<dbReference type="EMBL" id="BMAR01000033">
    <property type="protein sequence ID" value="GFR49922.1"/>
    <property type="molecule type" value="Genomic_DNA"/>
</dbReference>
<keyword evidence="2" id="KW-1185">Reference proteome</keyword>
<dbReference type="AlphaFoldDB" id="A0AAD3DZ66"/>